<dbReference type="SUPFAM" id="SSF51735">
    <property type="entry name" value="NAD(P)-binding Rossmann-fold domains"/>
    <property type="match status" value="1"/>
</dbReference>
<protein>
    <recommendedName>
        <fullName evidence="8">3-phosphoshikimate 1-carboxyvinyltransferase</fullName>
        <ecNumber evidence="8">2.5.1.19</ecNumber>
    </recommendedName>
    <alternativeName>
        <fullName evidence="8">5-enolpyruvylshikimate-3-phosphate synthase</fullName>
        <shortName evidence="8">EPSP synthase</shortName>
        <shortName evidence="8">EPSPS</shortName>
    </alternativeName>
</protein>
<feature type="active site" description="Proton acceptor" evidence="8">
    <location>
        <position position="630"/>
    </location>
</feature>
<dbReference type="PROSITE" id="PS51176">
    <property type="entry name" value="PDH_ADH"/>
    <property type="match status" value="1"/>
</dbReference>
<comment type="subunit">
    <text evidence="8">Monomer.</text>
</comment>
<dbReference type="Gene3D" id="3.40.50.720">
    <property type="entry name" value="NAD(P)-binding Rossmann-like Domain"/>
    <property type="match status" value="1"/>
</dbReference>
<reference evidence="11" key="1">
    <citation type="journal article" date="2019" name="Int. J. Syst. Evol. Microbiol.">
        <title>The Global Catalogue of Microorganisms (GCM) 10K type strain sequencing project: providing services to taxonomists for standard genome sequencing and annotation.</title>
        <authorList>
            <consortium name="The Broad Institute Genomics Platform"/>
            <consortium name="The Broad Institute Genome Sequencing Center for Infectious Disease"/>
            <person name="Wu L."/>
            <person name="Ma J."/>
        </authorList>
    </citation>
    <scope>NUCLEOTIDE SEQUENCE [LARGE SCALE GENOMIC DNA]</scope>
    <source>
        <strain evidence="11">KCTC 52141</strain>
    </source>
</reference>
<dbReference type="HAMAP" id="MF_00210">
    <property type="entry name" value="EPSP_synth"/>
    <property type="match status" value="1"/>
</dbReference>
<evidence type="ECO:0000256" key="2">
    <source>
        <dbReference type="ARBA" id="ARBA00009948"/>
    </source>
</evidence>
<dbReference type="CDD" id="cd01556">
    <property type="entry name" value="EPSP_synthase"/>
    <property type="match status" value="1"/>
</dbReference>
<comment type="caution">
    <text evidence="10">The sequence shown here is derived from an EMBL/GenBank/DDBJ whole genome shotgun (WGS) entry which is preliminary data.</text>
</comment>
<dbReference type="Gene3D" id="3.65.10.10">
    <property type="entry name" value="Enolpyruvate transferase domain"/>
    <property type="match status" value="2"/>
</dbReference>
<dbReference type="Pfam" id="PF20463">
    <property type="entry name" value="PDH_C"/>
    <property type="match status" value="1"/>
</dbReference>
<dbReference type="SUPFAM" id="SSF48179">
    <property type="entry name" value="6-phosphogluconate dehydrogenase C-terminal domain-like"/>
    <property type="match status" value="1"/>
</dbReference>
<dbReference type="InterPro" id="IPR008927">
    <property type="entry name" value="6-PGluconate_DH-like_C_sf"/>
</dbReference>
<feature type="binding site" evidence="8">
    <location>
        <position position="630"/>
    </location>
    <ligand>
        <name>3-phosphoshikimate</name>
        <dbReference type="ChEBI" id="CHEBI:145989"/>
    </ligand>
</feature>
<evidence type="ECO:0000256" key="1">
    <source>
        <dbReference type="ARBA" id="ARBA00004811"/>
    </source>
</evidence>
<evidence type="ECO:0000256" key="7">
    <source>
        <dbReference type="ARBA" id="ARBA00044633"/>
    </source>
</evidence>
<gene>
    <name evidence="8" type="primary">aroA</name>
    <name evidence="10" type="ORF">ACFOEB_07725</name>
</gene>
<feature type="binding site" evidence="8">
    <location>
        <position position="661"/>
    </location>
    <ligand>
        <name>phosphoenolpyruvate</name>
        <dbReference type="ChEBI" id="CHEBI:58702"/>
    </ligand>
</feature>
<dbReference type="NCBIfam" id="TIGR01356">
    <property type="entry name" value="aroA"/>
    <property type="match status" value="1"/>
</dbReference>
<dbReference type="NCBIfam" id="NF011381">
    <property type="entry name" value="PRK14806.1"/>
    <property type="match status" value="1"/>
</dbReference>
<feature type="binding site" evidence="8">
    <location>
        <position position="481"/>
    </location>
    <ligand>
        <name>3-phosphoshikimate</name>
        <dbReference type="ChEBI" id="CHEBI:145989"/>
    </ligand>
</feature>
<accession>A0ABV7HQI8</accession>
<organism evidence="10 11">
    <name type="scientific">Gilvimarinus japonicus</name>
    <dbReference type="NCBI Taxonomy" id="1796469"/>
    <lineage>
        <taxon>Bacteria</taxon>
        <taxon>Pseudomonadati</taxon>
        <taxon>Pseudomonadota</taxon>
        <taxon>Gammaproteobacteria</taxon>
        <taxon>Cellvibrionales</taxon>
        <taxon>Cellvibrionaceae</taxon>
        <taxon>Gilvimarinus</taxon>
    </lineage>
</organism>
<feature type="domain" description="Prephenate/arogenate dehydrogenase" evidence="9">
    <location>
        <begin position="10"/>
        <end position="301"/>
    </location>
</feature>
<keyword evidence="11" id="KW-1185">Reference proteome</keyword>
<feature type="binding site" evidence="8">
    <location>
        <position position="657"/>
    </location>
    <ligand>
        <name>3-phosphoshikimate</name>
        <dbReference type="ChEBI" id="CHEBI:145989"/>
    </ligand>
</feature>
<keyword evidence="8" id="KW-0963">Cytoplasm</keyword>
<comment type="caution">
    <text evidence="8">Lacks conserved residue(s) required for the propagation of feature annotation.</text>
</comment>
<dbReference type="GO" id="GO:0003866">
    <property type="term" value="F:3-phosphoshikimate 1-carboxyvinyltransferase activity"/>
    <property type="evidence" value="ECO:0007669"/>
    <property type="project" value="UniProtKB-EC"/>
</dbReference>
<dbReference type="InterPro" id="IPR023193">
    <property type="entry name" value="EPSP_synthase_CS"/>
</dbReference>
<feature type="binding site" evidence="8">
    <location>
        <position position="702"/>
    </location>
    <ligand>
        <name>phosphoenolpyruvate</name>
        <dbReference type="ChEBI" id="CHEBI:58702"/>
    </ligand>
</feature>
<feature type="binding site" evidence="8">
    <location>
        <position position="331"/>
    </location>
    <ligand>
        <name>phosphoenolpyruvate</name>
        <dbReference type="ChEBI" id="CHEBI:58702"/>
    </ligand>
</feature>
<dbReference type="Pfam" id="PF02153">
    <property type="entry name" value="PDH_N"/>
    <property type="match status" value="1"/>
</dbReference>
<evidence type="ECO:0000256" key="8">
    <source>
        <dbReference type="HAMAP-Rule" id="MF_00210"/>
    </source>
</evidence>
<feature type="binding site" evidence="8">
    <location>
        <position position="336"/>
    </location>
    <ligand>
        <name>3-phosphoshikimate</name>
        <dbReference type="ChEBI" id="CHEBI:145989"/>
    </ligand>
</feature>
<dbReference type="InterPro" id="IPR046825">
    <property type="entry name" value="PDH_C"/>
</dbReference>
<dbReference type="GO" id="GO:0008977">
    <property type="term" value="F:prephenate dehydrogenase (NAD+) activity"/>
    <property type="evidence" value="ECO:0007669"/>
    <property type="project" value="UniProtKB-EC"/>
</dbReference>
<dbReference type="Gene3D" id="1.10.3660.10">
    <property type="entry name" value="6-phosphogluconate dehydrogenase C-terminal like domain"/>
    <property type="match status" value="1"/>
</dbReference>
<dbReference type="InterPro" id="IPR001986">
    <property type="entry name" value="Enolpyruvate_Tfrase_dom"/>
</dbReference>
<dbReference type="InterPro" id="IPR036291">
    <property type="entry name" value="NAD(P)-bd_dom_sf"/>
</dbReference>
<comment type="similarity">
    <text evidence="2 8">Belongs to the EPSP synthase family.</text>
</comment>
<dbReference type="SUPFAM" id="SSF55205">
    <property type="entry name" value="EPT/RTPC-like"/>
    <property type="match status" value="1"/>
</dbReference>
<feature type="binding site" evidence="8">
    <location>
        <position position="483"/>
    </location>
    <ligand>
        <name>3-phosphoshikimate</name>
        <dbReference type="ChEBI" id="CHEBI:145989"/>
    </ligand>
</feature>
<dbReference type="InterPro" id="IPR046826">
    <property type="entry name" value="PDH_N"/>
</dbReference>
<evidence type="ECO:0000256" key="6">
    <source>
        <dbReference type="ARBA" id="ARBA00023141"/>
    </source>
</evidence>
<dbReference type="Pfam" id="PF00275">
    <property type="entry name" value="EPSP_synthase"/>
    <property type="match status" value="1"/>
</dbReference>
<keyword evidence="4 8" id="KW-0808">Transferase</keyword>
<sequence>MSEPEFKAVGKLVVIGLGLIGGSVSAGLRQRHACQEAIGIVRDQANAALALERGVVDRACLSLQEVAAELGEGDVIFVAVPTLAIESVLRDIHALVSPEVTVTDGASVKGSVREAAIAAFGEVPSNLVLGHPIAGSEQSGVAAANPSLYQKHRVILTPEPSTGAAHIARVTALWQALGAEVLSMSVSEHDEVLGATSHLPHVIAYSLVDTLAHDIGNPNIFRYAAGGFRDFTRIASSDPIMWHDIMRANRGAVLHSLDKFVDNLLRLRDGIEREDGEYLLGVFTRAKAARDHFTRMLAGRTLKDSAALTPIKFRVVAGAPLQGRLRVPGDKSISHRAIMLGSLANGKTTIAGLLESEDSLATLQAFRDMGVVIDGANNDATGEERVTIYGVGLHGLKAPQKPLYLGNAGTSARLLSGILAAQTFSSTITGDASLSARPMGRIIEPLSSMGANIHSESENLPLTFAPAERFAAIDYQLPLASAQVKSCLLLAGLYADGVTRVRESQVTRDHTERMLGGFGCQVTRCDEGWLAIDGGSELQACHIDVPGDFSSAAFFIVAASITPGSDILLEHVGVNPSRTGALDILRLMGADIALLNEDTAGGEPVADIRVRYRQLQGISIPPELVSRAIDEFPALFVAAASARGVTELSGAAELRVKESDRLANMAAGLKALGVSVDTHADGLRITGSAMQGAEVDSAGDHRVAMALALTGLCCDGAVTVDHAECIASSFPGFVAQAKQLGITIEAIDC</sequence>
<evidence type="ECO:0000256" key="5">
    <source>
        <dbReference type="ARBA" id="ARBA00023002"/>
    </source>
</evidence>
<dbReference type="PROSITE" id="PS00104">
    <property type="entry name" value="EPSP_SYNTHASE_1"/>
    <property type="match status" value="1"/>
</dbReference>
<evidence type="ECO:0000259" key="9">
    <source>
        <dbReference type="PROSITE" id="PS51176"/>
    </source>
</evidence>
<evidence type="ECO:0000313" key="10">
    <source>
        <dbReference type="EMBL" id="MFC3155086.1"/>
    </source>
</evidence>
<dbReference type="PANTHER" id="PTHR21090:SF5">
    <property type="entry name" value="PENTAFUNCTIONAL AROM POLYPEPTIDE"/>
    <property type="match status" value="1"/>
</dbReference>
<evidence type="ECO:0000256" key="3">
    <source>
        <dbReference type="ARBA" id="ARBA00022605"/>
    </source>
</evidence>
<dbReference type="InterPro" id="IPR003099">
    <property type="entry name" value="Prephen_DH"/>
</dbReference>
<dbReference type="InterPro" id="IPR006264">
    <property type="entry name" value="EPSP_synthase"/>
</dbReference>
<dbReference type="EC" id="2.5.1.19" evidence="8"/>
<evidence type="ECO:0000313" key="11">
    <source>
        <dbReference type="Proteomes" id="UP001595548"/>
    </source>
</evidence>
<comment type="subcellular location">
    <subcellularLocation>
        <location evidence="8">Cytoplasm</location>
    </subcellularLocation>
</comment>
<proteinExistence type="inferred from homology"/>
<evidence type="ECO:0000256" key="4">
    <source>
        <dbReference type="ARBA" id="ARBA00022679"/>
    </source>
</evidence>
<comment type="function">
    <text evidence="8">Catalyzes the transfer of the enolpyruvyl moiety of phosphoenolpyruvate (PEP) to the 5-hydroxyl of shikimate-3-phosphate (S3P) to produce enolpyruvyl shikimate-3-phosphate and inorganic phosphate.</text>
</comment>
<dbReference type="Proteomes" id="UP001595548">
    <property type="component" value="Unassembled WGS sequence"/>
</dbReference>
<feature type="binding site" evidence="8">
    <location>
        <position position="332"/>
    </location>
    <ligand>
        <name>3-phosphoshikimate</name>
        <dbReference type="ChEBI" id="CHEBI:145989"/>
    </ligand>
</feature>
<keyword evidence="5 10" id="KW-0560">Oxidoreductase</keyword>
<comment type="catalytic activity">
    <reaction evidence="7">
        <text>3-phosphoshikimate + phosphoenolpyruvate = 5-O-(1-carboxyvinyl)-3-phosphoshikimate + phosphate</text>
        <dbReference type="Rhea" id="RHEA:21256"/>
        <dbReference type="ChEBI" id="CHEBI:43474"/>
        <dbReference type="ChEBI" id="CHEBI:57701"/>
        <dbReference type="ChEBI" id="CHEBI:58702"/>
        <dbReference type="ChEBI" id="CHEBI:145989"/>
        <dbReference type="EC" id="2.5.1.19"/>
    </reaction>
    <physiologicalReaction direction="left-to-right" evidence="7">
        <dbReference type="Rhea" id="RHEA:21257"/>
    </physiologicalReaction>
</comment>
<comment type="pathway">
    <text evidence="1 8">Metabolic intermediate biosynthesis; chorismate biosynthesis; chorismate from D-erythrose 4-phosphate and phosphoenolpyruvate: step 6/7.</text>
</comment>
<dbReference type="EMBL" id="JBHRTL010000006">
    <property type="protein sequence ID" value="MFC3155086.1"/>
    <property type="molecule type" value="Genomic_DNA"/>
</dbReference>
<feature type="binding site" evidence="8">
    <location>
        <position position="331"/>
    </location>
    <ligand>
        <name>3-phosphoshikimate</name>
        <dbReference type="ChEBI" id="CHEBI:145989"/>
    </ligand>
</feature>
<dbReference type="InterPro" id="IPR036968">
    <property type="entry name" value="Enolpyruvate_Tfrase_sf"/>
</dbReference>
<dbReference type="PANTHER" id="PTHR21090">
    <property type="entry name" value="AROM/DEHYDROQUINATE SYNTHASE"/>
    <property type="match status" value="1"/>
</dbReference>
<dbReference type="InterPro" id="IPR013792">
    <property type="entry name" value="RNA3'P_cycl/enolpyr_Trfase_a/b"/>
</dbReference>
<keyword evidence="3 8" id="KW-0028">Amino-acid biosynthesis</keyword>
<feature type="binding site" evidence="8">
    <location>
        <position position="409"/>
    </location>
    <ligand>
        <name>phosphoenolpyruvate</name>
        <dbReference type="ChEBI" id="CHEBI:58702"/>
    </ligand>
</feature>
<name>A0ABV7HQI8_9GAMM</name>
<keyword evidence="6 8" id="KW-0057">Aromatic amino acid biosynthesis</keyword>
<feature type="binding site" evidence="8">
    <location>
        <position position="483"/>
    </location>
    <ligand>
        <name>phosphoenolpyruvate</name>
        <dbReference type="ChEBI" id="CHEBI:58702"/>
    </ligand>
</feature>
<dbReference type="RefSeq" id="WP_382415640.1">
    <property type="nucleotide sequence ID" value="NZ_AP031500.1"/>
</dbReference>
<feature type="binding site" evidence="8">
    <location>
        <position position="437"/>
    </location>
    <ligand>
        <name>phosphoenolpyruvate</name>
        <dbReference type="ChEBI" id="CHEBI:58702"/>
    </ligand>
</feature>